<proteinExistence type="inferred from homology"/>
<accession>A0A445C4B5</accession>
<evidence type="ECO:0000313" key="8">
    <source>
        <dbReference type="Proteomes" id="UP000289738"/>
    </source>
</evidence>
<dbReference type="FunFam" id="3.30.420.10:FF:000003">
    <property type="entry name" value="Oligoribonuclease"/>
    <property type="match status" value="1"/>
</dbReference>
<evidence type="ECO:0000256" key="1">
    <source>
        <dbReference type="ARBA" id="ARBA00009921"/>
    </source>
</evidence>
<keyword evidence="2" id="KW-0540">Nuclease</keyword>
<feature type="compositionally biased region" description="Basic and acidic residues" evidence="5">
    <location>
        <begin position="118"/>
        <end position="128"/>
    </location>
</feature>
<dbReference type="PANTHER" id="PTHR11046:SF0">
    <property type="entry name" value="OLIGORIBONUCLEASE, MITOCHONDRIAL"/>
    <property type="match status" value="1"/>
</dbReference>
<dbReference type="PANTHER" id="PTHR11046">
    <property type="entry name" value="OLIGORIBONUCLEASE, MITOCHONDRIAL"/>
    <property type="match status" value="1"/>
</dbReference>
<dbReference type="CDD" id="cd06135">
    <property type="entry name" value="Orn"/>
    <property type="match status" value="1"/>
</dbReference>
<dbReference type="InterPro" id="IPR036397">
    <property type="entry name" value="RNaseH_sf"/>
</dbReference>
<dbReference type="AlphaFoldDB" id="A0A445C4B5"/>
<dbReference type="SMART" id="SM00479">
    <property type="entry name" value="EXOIII"/>
    <property type="match status" value="1"/>
</dbReference>
<keyword evidence="4" id="KW-0269">Exonuclease</keyword>
<dbReference type="Gene3D" id="3.30.420.10">
    <property type="entry name" value="Ribonuclease H-like superfamily/Ribonuclease H"/>
    <property type="match status" value="1"/>
</dbReference>
<keyword evidence="8" id="KW-1185">Reference proteome</keyword>
<dbReference type="InterPro" id="IPR013520">
    <property type="entry name" value="Ribonucl_H"/>
</dbReference>
<dbReference type="EMBL" id="SDMP01000007">
    <property type="protein sequence ID" value="RYR45743.1"/>
    <property type="molecule type" value="Genomic_DNA"/>
</dbReference>
<gene>
    <name evidence="7" type="ORF">Ahy_A07g031540</name>
</gene>
<protein>
    <recommendedName>
        <fullName evidence="6">Exonuclease domain-containing protein</fullName>
    </recommendedName>
</protein>
<evidence type="ECO:0000256" key="3">
    <source>
        <dbReference type="ARBA" id="ARBA00022801"/>
    </source>
</evidence>
<reference evidence="7 8" key="1">
    <citation type="submission" date="2019-01" db="EMBL/GenBank/DDBJ databases">
        <title>Sequencing of cultivated peanut Arachis hypogaea provides insights into genome evolution and oil improvement.</title>
        <authorList>
            <person name="Chen X."/>
        </authorList>
    </citation>
    <scope>NUCLEOTIDE SEQUENCE [LARGE SCALE GENOMIC DNA]</scope>
    <source>
        <strain evidence="8">cv. Fuhuasheng</strain>
        <tissue evidence="7">Leaves</tissue>
    </source>
</reference>
<evidence type="ECO:0000256" key="4">
    <source>
        <dbReference type="ARBA" id="ARBA00022839"/>
    </source>
</evidence>
<dbReference type="STRING" id="3818.A0A445C4B5"/>
<comment type="similarity">
    <text evidence="1">Belongs to the oligoribonuclease family.</text>
</comment>
<feature type="region of interest" description="Disordered" evidence="5">
    <location>
        <begin position="87"/>
        <end position="141"/>
    </location>
</feature>
<dbReference type="Pfam" id="PF00929">
    <property type="entry name" value="RNase_T"/>
    <property type="match status" value="1"/>
</dbReference>
<feature type="domain" description="Exonuclease" evidence="6">
    <location>
        <begin position="158"/>
        <end position="334"/>
    </location>
</feature>
<organism evidence="7 8">
    <name type="scientific">Arachis hypogaea</name>
    <name type="common">Peanut</name>
    <dbReference type="NCBI Taxonomy" id="3818"/>
    <lineage>
        <taxon>Eukaryota</taxon>
        <taxon>Viridiplantae</taxon>
        <taxon>Streptophyta</taxon>
        <taxon>Embryophyta</taxon>
        <taxon>Tracheophyta</taxon>
        <taxon>Spermatophyta</taxon>
        <taxon>Magnoliopsida</taxon>
        <taxon>eudicotyledons</taxon>
        <taxon>Gunneridae</taxon>
        <taxon>Pentapetalae</taxon>
        <taxon>rosids</taxon>
        <taxon>fabids</taxon>
        <taxon>Fabales</taxon>
        <taxon>Fabaceae</taxon>
        <taxon>Papilionoideae</taxon>
        <taxon>50 kb inversion clade</taxon>
        <taxon>dalbergioids sensu lato</taxon>
        <taxon>Dalbergieae</taxon>
        <taxon>Pterocarpus clade</taxon>
        <taxon>Arachis</taxon>
    </lineage>
</organism>
<dbReference type="NCBIfam" id="NF003765">
    <property type="entry name" value="PRK05359.1"/>
    <property type="match status" value="1"/>
</dbReference>
<dbReference type="InterPro" id="IPR022894">
    <property type="entry name" value="Oligoribonuclease"/>
</dbReference>
<keyword evidence="3" id="KW-0378">Hydrolase</keyword>
<dbReference type="GO" id="GO:0005739">
    <property type="term" value="C:mitochondrion"/>
    <property type="evidence" value="ECO:0007669"/>
    <property type="project" value="TreeGrafter"/>
</dbReference>
<sequence length="339" mass="38145">MVPFPSASTSFIMSCSSASVGFCPSDRITVPSSLVSGERVIFFLSKSRCVFFFTLHLQTKKMSVRRRKMEKLANSFSVLELDADDSHVHPLPPPSPSTATHGHSDERVNGNGDTSLVKIEKQKSDKRVNGNNADSSVAKDDEQNQLDVAAPLCEYKMPLVWIDLEMTGLNIEVDRILEIACIITDGNLTKSVEGPDLVIHQSKECLDRMGEWCQSHHAASGLTKKVLKSTISEREAEKQVIEFVKRHLGSYTYSPLLAGNSVYVDFQFLKKYMPELAALFSHVLVDVSSVKALCIRWYPRDQKRAPSKENKHRAMDDIRESIEELRYYKASIFKPKSKK</sequence>
<evidence type="ECO:0000259" key="6">
    <source>
        <dbReference type="SMART" id="SM00479"/>
    </source>
</evidence>
<dbReference type="InterPro" id="IPR012337">
    <property type="entry name" value="RNaseH-like_sf"/>
</dbReference>
<dbReference type="GO" id="GO:0003676">
    <property type="term" value="F:nucleic acid binding"/>
    <property type="evidence" value="ECO:0007669"/>
    <property type="project" value="InterPro"/>
</dbReference>
<comment type="caution">
    <text evidence="7">The sequence shown here is derived from an EMBL/GenBank/DDBJ whole genome shotgun (WGS) entry which is preliminary data.</text>
</comment>
<evidence type="ECO:0000256" key="5">
    <source>
        <dbReference type="SAM" id="MobiDB-lite"/>
    </source>
</evidence>
<name>A0A445C4B5_ARAHY</name>
<dbReference type="Proteomes" id="UP000289738">
    <property type="component" value="Chromosome A07"/>
</dbReference>
<evidence type="ECO:0000313" key="7">
    <source>
        <dbReference type="EMBL" id="RYR45743.1"/>
    </source>
</evidence>
<dbReference type="GO" id="GO:0000175">
    <property type="term" value="F:3'-5'-RNA exonuclease activity"/>
    <property type="evidence" value="ECO:0007669"/>
    <property type="project" value="InterPro"/>
</dbReference>
<dbReference type="SUPFAM" id="SSF53098">
    <property type="entry name" value="Ribonuclease H-like"/>
    <property type="match status" value="1"/>
</dbReference>
<evidence type="ECO:0000256" key="2">
    <source>
        <dbReference type="ARBA" id="ARBA00022722"/>
    </source>
</evidence>